<dbReference type="EMBL" id="JARIHO010000001">
    <property type="protein sequence ID" value="KAJ7368731.1"/>
    <property type="molecule type" value="Genomic_DNA"/>
</dbReference>
<name>A0AAD7AVE5_9AGAR</name>
<dbReference type="AlphaFoldDB" id="A0AAD7AVE5"/>
<protein>
    <submittedName>
        <fullName evidence="1">Uncharacterized protein</fullName>
    </submittedName>
</protein>
<dbReference type="Proteomes" id="UP001218218">
    <property type="component" value="Unassembled WGS sequence"/>
</dbReference>
<sequence>MAPPIYPDHKFTWINENQKTTYALFSCIARGDCAQNQTKVVLVSSFDFIIPMEGGYIGGEAIWALSTIKALNNMGYSVLYATNIESALHLYHIYGHLVKMVIASGGDIEQCAGEERCGRTAANPAGIPLWKFFAFHFWSQAAHPLGSKWTLSPEDYHTNSYLGYSIEAQCSRYPFIPHSERKRQAYILAKFLNFFTPEQRVWEPDFFDAAVNATGMSFVMASIELSDMPKLKPGDLSASIENIAPAHAEDVFTQDEFYHVLSHSVALVGVGNPVTSPTPYDALCLGIPFVNPVTSWDENDPTDRTKWSTQHDPLKELSAPYVYHVFKGDRDGFVNAIKSAAENPIESYVLERMKIGSVEYRLGKILEHDWRAQAAELLRAREAGLESGKLFEL</sequence>
<evidence type="ECO:0000313" key="1">
    <source>
        <dbReference type="EMBL" id="KAJ7368731.1"/>
    </source>
</evidence>
<keyword evidence="2" id="KW-1185">Reference proteome</keyword>
<accession>A0AAD7AVE5</accession>
<comment type="caution">
    <text evidence="1">The sequence shown here is derived from an EMBL/GenBank/DDBJ whole genome shotgun (WGS) entry which is preliminary data.</text>
</comment>
<reference evidence="1" key="1">
    <citation type="submission" date="2023-03" db="EMBL/GenBank/DDBJ databases">
        <title>Massive genome expansion in bonnet fungi (Mycena s.s.) driven by repeated elements and novel gene families across ecological guilds.</title>
        <authorList>
            <consortium name="Lawrence Berkeley National Laboratory"/>
            <person name="Harder C.B."/>
            <person name="Miyauchi S."/>
            <person name="Viragh M."/>
            <person name="Kuo A."/>
            <person name="Thoen E."/>
            <person name="Andreopoulos B."/>
            <person name="Lu D."/>
            <person name="Skrede I."/>
            <person name="Drula E."/>
            <person name="Henrissat B."/>
            <person name="Morin E."/>
            <person name="Kohler A."/>
            <person name="Barry K."/>
            <person name="LaButti K."/>
            <person name="Morin E."/>
            <person name="Salamov A."/>
            <person name="Lipzen A."/>
            <person name="Mereny Z."/>
            <person name="Hegedus B."/>
            <person name="Baldrian P."/>
            <person name="Stursova M."/>
            <person name="Weitz H."/>
            <person name="Taylor A."/>
            <person name="Grigoriev I.V."/>
            <person name="Nagy L.G."/>
            <person name="Martin F."/>
            <person name="Kauserud H."/>
        </authorList>
    </citation>
    <scope>NUCLEOTIDE SEQUENCE</scope>
    <source>
        <strain evidence="1">CBHHK002</strain>
    </source>
</reference>
<gene>
    <name evidence="1" type="ORF">DFH08DRAFT_32249</name>
</gene>
<evidence type="ECO:0000313" key="2">
    <source>
        <dbReference type="Proteomes" id="UP001218218"/>
    </source>
</evidence>
<proteinExistence type="predicted"/>
<organism evidence="1 2">
    <name type="scientific">Mycena albidolilacea</name>
    <dbReference type="NCBI Taxonomy" id="1033008"/>
    <lineage>
        <taxon>Eukaryota</taxon>
        <taxon>Fungi</taxon>
        <taxon>Dikarya</taxon>
        <taxon>Basidiomycota</taxon>
        <taxon>Agaricomycotina</taxon>
        <taxon>Agaricomycetes</taxon>
        <taxon>Agaricomycetidae</taxon>
        <taxon>Agaricales</taxon>
        <taxon>Marasmiineae</taxon>
        <taxon>Mycenaceae</taxon>
        <taxon>Mycena</taxon>
    </lineage>
</organism>